<evidence type="ECO:0000313" key="2">
    <source>
        <dbReference type="EMBL" id="MDC0742816.1"/>
    </source>
</evidence>
<feature type="region of interest" description="Disordered" evidence="1">
    <location>
        <begin position="118"/>
        <end position="148"/>
    </location>
</feature>
<protein>
    <submittedName>
        <fullName evidence="2">Uncharacterized protein</fullName>
    </submittedName>
</protein>
<keyword evidence="3" id="KW-1185">Reference proteome</keyword>
<evidence type="ECO:0000313" key="3">
    <source>
        <dbReference type="Proteomes" id="UP001221411"/>
    </source>
</evidence>
<sequence length="181" mass="20076">MGHQSTIYMTPKDTADLEQRLRERTDLAILLWKSPSASPRIVDSLNFYENGEQWYGLYLARPEDLDAIVMDYVKTQGYWTLESDPSPVVEFSCCSFKGDRLREGRVYYVDKFWTPDRGGGEERGVPEVGQRPPAGSLSPGSGRPVDGAQALLASSVVPGLPTHRAVSVSNDLRMSTGSRYA</sequence>
<accession>A0ABT5ELZ5</accession>
<dbReference type="EMBL" id="JAQNDO010000001">
    <property type="protein sequence ID" value="MDC0742816.1"/>
    <property type="molecule type" value="Genomic_DNA"/>
</dbReference>
<evidence type="ECO:0000256" key="1">
    <source>
        <dbReference type="SAM" id="MobiDB-lite"/>
    </source>
</evidence>
<comment type="caution">
    <text evidence="2">The sequence shown here is derived from an EMBL/GenBank/DDBJ whole genome shotgun (WGS) entry which is preliminary data.</text>
</comment>
<proteinExistence type="predicted"/>
<dbReference type="RefSeq" id="WP_271918189.1">
    <property type="nucleotide sequence ID" value="NZ_JAQNDO010000001.1"/>
</dbReference>
<name>A0ABT5ELZ5_9BACT</name>
<gene>
    <name evidence="2" type="ORF">POL67_15815</name>
</gene>
<dbReference type="Proteomes" id="UP001221411">
    <property type="component" value="Unassembled WGS sequence"/>
</dbReference>
<reference evidence="2 3" key="1">
    <citation type="submission" date="2022-11" db="EMBL/GenBank/DDBJ databases">
        <title>Minimal conservation of predation-associated metabolite biosynthetic gene clusters underscores biosynthetic potential of Myxococcota including descriptions for ten novel species: Archangium lansinium sp. nov., Myxococcus landrumus sp. nov., Nannocystis bai.</title>
        <authorList>
            <person name="Ahearne A."/>
            <person name="Stevens C."/>
            <person name="Dowd S."/>
        </authorList>
    </citation>
    <scope>NUCLEOTIDE SEQUENCE [LARGE SCALE GENOMIC DNA]</scope>
    <source>
        <strain evidence="2 3">RJM3</strain>
    </source>
</reference>
<organism evidence="2 3">
    <name type="scientific">Polyangium mundeleinium</name>
    <dbReference type="NCBI Taxonomy" id="2995306"/>
    <lineage>
        <taxon>Bacteria</taxon>
        <taxon>Pseudomonadati</taxon>
        <taxon>Myxococcota</taxon>
        <taxon>Polyangia</taxon>
        <taxon>Polyangiales</taxon>
        <taxon>Polyangiaceae</taxon>
        <taxon>Polyangium</taxon>
    </lineage>
</organism>